<evidence type="ECO:0000256" key="3">
    <source>
        <dbReference type="ARBA" id="ARBA00012669"/>
    </source>
</evidence>
<evidence type="ECO:0000256" key="1">
    <source>
        <dbReference type="ARBA" id="ARBA00001966"/>
    </source>
</evidence>
<proteinExistence type="predicted"/>
<reference evidence="11 12" key="1">
    <citation type="submission" date="2020-02" db="EMBL/GenBank/DDBJ databases">
        <title>Comparative genomics of sulfur disproportionating microorganisms.</title>
        <authorList>
            <person name="Ward L.M."/>
            <person name="Bertran E."/>
            <person name="Johnston D.T."/>
        </authorList>
    </citation>
    <scope>NUCLEOTIDE SEQUENCE [LARGE SCALE GENOMIC DNA]</scope>
    <source>
        <strain evidence="11 12">DSM 3696</strain>
    </source>
</reference>
<evidence type="ECO:0000313" key="12">
    <source>
        <dbReference type="Proteomes" id="UP000469724"/>
    </source>
</evidence>
<sequence length="348" mass="37736">MNTTISSVIDRHRRRLGDRLAILAHHYQHDDIVRHADHVGDSLELSRKIADLTAEYIVFCGVFFMAETAAILAAPGQKVLIPDAKAACVMSDMAPHELVAVISRNLRSTGRTVVPLTYVNSSARVKAVCGRLGGSVCTSANADTMLAWALGQGDGVLFLPDRMLGANTCDRLGIPPEKRHILDIRRHGALIDHQAAAAADVLLWPGRCVIHDKFTAERIRAVRLEHPGALVAVHPECPPETVAAADAAGSTSFLIRYVENAPKGATIFIGTEENLVLRLAQRHAGEKTILPLRTSRCSNMAKITEEKLAAQLADIESQQPVAVPDEVREPAKTAVTRMLDVCAKRMNP</sequence>
<dbReference type="Gene3D" id="3.40.50.10800">
    <property type="entry name" value="NadA-like"/>
    <property type="match status" value="3"/>
</dbReference>
<dbReference type="GO" id="GO:0051539">
    <property type="term" value="F:4 iron, 4 sulfur cluster binding"/>
    <property type="evidence" value="ECO:0007669"/>
    <property type="project" value="UniProtKB-KW"/>
</dbReference>
<dbReference type="PANTHER" id="PTHR30573">
    <property type="entry name" value="QUINOLINATE SYNTHETASE A"/>
    <property type="match status" value="1"/>
</dbReference>
<dbReference type="AlphaFoldDB" id="A0A7K3NH78"/>
<keyword evidence="6" id="KW-0808">Transferase</keyword>
<dbReference type="InterPro" id="IPR036094">
    <property type="entry name" value="NadA_sf"/>
</dbReference>
<dbReference type="UniPathway" id="UPA00253">
    <property type="reaction ID" value="UER00327"/>
</dbReference>
<dbReference type="Pfam" id="PF02445">
    <property type="entry name" value="NadA"/>
    <property type="match status" value="1"/>
</dbReference>
<dbReference type="EMBL" id="JAAGRQ010000006">
    <property type="protein sequence ID" value="NDY55554.1"/>
    <property type="molecule type" value="Genomic_DNA"/>
</dbReference>
<protein>
    <recommendedName>
        <fullName evidence="3 10">Quinolinate synthase</fullName>
        <ecNumber evidence="3 10">2.5.1.72</ecNumber>
    </recommendedName>
</protein>
<dbReference type="GO" id="GO:0046872">
    <property type="term" value="F:metal ion binding"/>
    <property type="evidence" value="ECO:0007669"/>
    <property type="project" value="UniProtKB-KW"/>
</dbReference>
<keyword evidence="7" id="KW-0479">Metal-binding</keyword>
<dbReference type="InterPro" id="IPR003473">
    <property type="entry name" value="NadA"/>
</dbReference>
<name>A0A7K3NH78_9BACT</name>
<evidence type="ECO:0000256" key="4">
    <source>
        <dbReference type="ARBA" id="ARBA00022485"/>
    </source>
</evidence>
<evidence type="ECO:0000313" key="11">
    <source>
        <dbReference type="EMBL" id="NDY55554.1"/>
    </source>
</evidence>
<evidence type="ECO:0000256" key="9">
    <source>
        <dbReference type="ARBA" id="ARBA00023014"/>
    </source>
</evidence>
<organism evidence="11 12">
    <name type="scientific">Desulfolutivibrio sulfodismutans</name>
    <dbReference type="NCBI Taxonomy" id="63561"/>
    <lineage>
        <taxon>Bacteria</taxon>
        <taxon>Pseudomonadati</taxon>
        <taxon>Thermodesulfobacteriota</taxon>
        <taxon>Desulfovibrionia</taxon>
        <taxon>Desulfovibrionales</taxon>
        <taxon>Desulfovibrionaceae</taxon>
        <taxon>Desulfolutivibrio</taxon>
    </lineage>
</organism>
<evidence type="ECO:0000256" key="8">
    <source>
        <dbReference type="ARBA" id="ARBA00023004"/>
    </source>
</evidence>
<dbReference type="SUPFAM" id="SSF142754">
    <property type="entry name" value="NadA-like"/>
    <property type="match status" value="1"/>
</dbReference>
<dbReference type="NCBIfam" id="NF006883">
    <property type="entry name" value="PRK09375.2-4"/>
    <property type="match status" value="1"/>
</dbReference>
<dbReference type="GO" id="GO:0034628">
    <property type="term" value="P:'de novo' NAD+ biosynthetic process from L-aspartate"/>
    <property type="evidence" value="ECO:0007669"/>
    <property type="project" value="TreeGrafter"/>
</dbReference>
<dbReference type="GO" id="GO:0008987">
    <property type="term" value="F:quinolinate synthetase A activity"/>
    <property type="evidence" value="ECO:0007669"/>
    <property type="project" value="UniProtKB-UniRule"/>
</dbReference>
<dbReference type="NCBIfam" id="TIGR00550">
    <property type="entry name" value="nadA"/>
    <property type="match status" value="1"/>
</dbReference>
<evidence type="ECO:0000256" key="6">
    <source>
        <dbReference type="ARBA" id="ARBA00022679"/>
    </source>
</evidence>
<keyword evidence="4" id="KW-0004">4Fe-4S</keyword>
<keyword evidence="5" id="KW-0662">Pyridine nucleotide biosynthesis</keyword>
<keyword evidence="8" id="KW-0408">Iron</keyword>
<gene>
    <name evidence="11" type="primary">nadA</name>
    <name evidence="11" type="ORF">G3N56_02185</name>
</gene>
<comment type="cofactor">
    <cofactor evidence="1">
        <name>[4Fe-4S] cluster</name>
        <dbReference type="ChEBI" id="CHEBI:49883"/>
    </cofactor>
</comment>
<accession>A0A7K3NH78</accession>
<evidence type="ECO:0000256" key="10">
    <source>
        <dbReference type="NCBIfam" id="TIGR00550"/>
    </source>
</evidence>
<comment type="pathway">
    <text evidence="2">Cofactor biosynthesis; NAD(+) biosynthesis; quinolinate from iminoaspartate: step 1/1.</text>
</comment>
<dbReference type="Proteomes" id="UP000469724">
    <property type="component" value="Unassembled WGS sequence"/>
</dbReference>
<comment type="caution">
    <text evidence="11">The sequence shown here is derived from an EMBL/GenBank/DDBJ whole genome shotgun (WGS) entry which is preliminary data.</text>
</comment>
<evidence type="ECO:0000256" key="5">
    <source>
        <dbReference type="ARBA" id="ARBA00022642"/>
    </source>
</evidence>
<keyword evidence="12" id="KW-1185">Reference proteome</keyword>
<dbReference type="RefSeq" id="WP_163300610.1">
    <property type="nucleotide sequence ID" value="NZ_JAAGRQ010000006.1"/>
</dbReference>
<dbReference type="GO" id="GO:0005829">
    <property type="term" value="C:cytosol"/>
    <property type="evidence" value="ECO:0007669"/>
    <property type="project" value="TreeGrafter"/>
</dbReference>
<evidence type="ECO:0000256" key="7">
    <source>
        <dbReference type="ARBA" id="ARBA00022723"/>
    </source>
</evidence>
<evidence type="ECO:0000256" key="2">
    <source>
        <dbReference type="ARBA" id="ARBA00005065"/>
    </source>
</evidence>
<dbReference type="PANTHER" id="PTHR30573:SF0">
    <property type="entry name" value="QUINOLINATE SYNTHASE, CHLOROPLASTIC"/>
    <property type="match status" value="1"/>
</dbReference>
<keyword evidence="9" id="KW-0411">Iron-sulfur</keyword>
<dbReference type="EC" id="2.5.1.72" evidence="3 10"/>